<reference evidence="2" key="1">
    <citation type="submission" date="2024-06" db="EMBL/GenBank/DDBJ databases">
        <title>Streptomyces sp. strain HUAS MG91 genome sequences.</title>
        <authorList>
            <person name="Mo P."/>
        </authorList>
    </citation>
    <scope>NUCLEOTIDE SEQUENCE</scope>
    <source>
        <strain evidence="2">HUAS MG91</strain>
    </source>
</reference>
<accession>A0AAU8IZQ4</accession>
<protein>
    <recommendedName>
        <fullName evidence="3">Integral membrane protein</fullName>
    </recommendedName>
</protein>
<feature type="transmembrane region" description="Helical" evidence="1">
    <location>
        <begin position="72"/>
        <end position="91"/>
    </location>
</feature>
<evidence type="ECO:0000256" key="1">
    <source>
        <dbReference type="SAM" id="Phobius"/>
    </source>
</evidence>
<proteinExistence type="predicted"/>
<sequence length="94" mass="10123">MSVLGEGETLDLFLTRGRLLALGSVPAWWLLTLFILAEEGWRHSFALGFVLPLLVAYGGVRGYRDVRPGMTAAALALGVATPLLTLGLAWLEGR</sequence>
<feature type="transmembrane region" description="Helical" evidence="1">
    <location>
        <begin position="43"/>
        <end position="60"/>
    </location>
</feature>
<organism evidence="2">
    <name type="scientific">Streptomyces tabacisoli</name>
    <dbReference type="NCBI Taxonomy" id="3156398"/>
    <lineage>
        <taxon>Bacteria</taxon>
        <taxon>Bacillati</taxon>
        <taxon>Actinomycetota</taxon>
        <taxon>Actinomycetes</taxon>
        <taxon>Kitasatosporales</taxon>
        <taxon>Streptomycetaceae</taxon>
        <taxon>Streptomyces</taxon>
    </lineage>
</organism>
<keyword evidence="1" id="KW-1133">Transmembrane helix</keyword>
<name>A0AAU8IZQ4_9ACTN</name>
<keyword evidence="1" id="KW-0472">Membrane</keyword>
<dbReference type="EMBL" id="CP159534">
    <property type="protein sequence ID" value="XCJ73610.1"/>
    <property type="molecule type" value="Genomic_DNA"/>
</dbReference>
<dbReference type="AlphaFoldDB" id="A0AAU8IZQ4"/>
<feature type="transmembrane region" description="Helical" evidence="1">
    <location>
        <begin position="19"/>
        <end position="37"/>
    </location>
</feature>
<gene>
    <name evidence="2" type="ORF">ABII15_28240</name>
</gene>
<dbReference type="RefSeq" id="WP_353945069.1">
    <property type="nucleotide sequence ID" value="NZ_CP159534.1"/>
</dbReference>
<evidence type="ECO:0000313" key="2">
    <source>
        <dbReference type="EMBL" id="XCJ73610.1"/>
    </source>
</evidence>
<dbReference type="KEGG" id="stac:ABII15_28240"/>
<keyword evidence="1" id="KW-0812">Transmembrane</keyword>
<evidence type="ECO:0008006" key="3">
    <source>
        <dbReference type="Google" id="ProtNLM"/>
    </source>
</evidence>